<dbReference type="PANTHER" id="PTHR38111">
    <property type="entry name" value="ZN(2)-C6 FUNGAL-TYPE DOMAIN-CONTAINING PROTEIN-RELATED"/>
    <property type="match status" value="1"/>
</dbReference>
<name>A0AAJ0CB23_9HYPO</name>
<dbReference type="Proteomes" id="UP001251528">
    <property type="component" value="Unassembled WGS sequence"/>
</dbReference>
<dbReference type="PANTHER" id="PTHR38111:SF11">
    <property type="entry name" value="TRANSCRIPTION FACTOR DOMAIN-CONTAINING PROTEIN-RELATED"/>
    <property type="match status" value="1"/>
</dbReference>
<keyword evidence="2" id="KW-1185">Reference proteome</keyword>
<dbReference type="EMBL" id="JASWJB010000588">
    <property type="protein sequence ID" value="KAK2589651.1"/>
    <property type="molecule type" value="Genomic_DNA"/>
</dbReference>
<reference evidence="1" key="1">
    <citation type="submission" date="2023-06" db="EMBL/GenBank/DDBJ databases">
        <title>Conoideocrella luteorostrata (Hypocreales: Clavicipitaceae), a potential biocontrol fungus for elongate hemlock scale in United States Christmas tree production areas.</title>
        <authorList>
            <person name="Barrett H."/>
            <person name="Lovett B."/>
            <person name="Macias A.M."/>
            <person name="Stajich J.E."/>
            <person name="Kasson M.T."/>
        </authorList>
    </citation>
    <scope>NUCLEOTIDE SEQUENCE</scope>
    <source>
        <strain evidence="1">ARSEF 14590</strain>
    </source>
</reference>
<dbReference type="AlphaFoldDB" id="A0AAJ0CB23"/>
<organism evidence="1 2">
    <name type="scientific">Conoideocrella luteorostrata</name>
    <dbReference type="NCBI Taxonomy" id="1105319"/>
    <lineage>
        <taxon>Eukaryota</taxon>
        <taxon>Fungi</taxon>
        <taxon>Dikarya</taxon>
        <taxon>Ascomycota</taxon>
        <taxon>Pezizomycotina</taxon>
        <taxon>Sordariomycetes</taxon>
        <taxon>Hypocreomycetidae</taxon>
        <taxon>Hypocreales</taxon>
        <taxon>Clavicipitaceae</taxon>
        <taxon>Conoideocrella</taxon>
    </lineage>
</organism>
<dbReference type="InterPro" id="IPR053178">
    <property type="entry name" value="Osmoadaptation_assoc"/>
</dbReference>
<evidence type="ECO:0000313" key="2">
    <source>
        <dbReference type="Proteomes" id="UP001251528"/>
    </source>
</evidence>
<gene>
    <name evidence="1" type="ORF">QQS21_012666</name>
</gene>
<sequence length="449" mass="50002">MRLKIPCVGSGQQRYKFSDQTEKLTIVDHQVAKTKRPSPPLLALSRIPSNTTTITSGALVSILEVTDPRYDISCFGPFTKQLPQRLGRSPALDASASAFVSALRDLRNKQVTTNSLTKYVGALNAVQRSLEDRTAAYSVETLCAIYFIMVTQPWLSVAGDRYPSHGQGMSHLLRTLVEKQSNDDFVKGLIATVSVVVILEGLFNPAIDLDPWIHKVFSVADPEDLKKAAELGINFRSVDLPYFCMLPELVRNPEQNFDRIKSYYNTIRIDYPGVKAFGETVLQPQCNGPATSMPLRVVRAQSSYQAGQCLMLTIALALNAFLRKHYASDELLMQEKHDFCADTIQLAERALPRRPLAAAHIPLCLIAAWLVSTDLAQQTQMDALLDEYQKDYALVGSIRSATILQQDETTGTIRKIPRFPCNFTGVHQLRPLNQRSAPEAYCAEYCCIL</sequence>
<proteinExistence type="predicted"/>
<evidence type="ECO:0000313" key="1">
    <source>
        <dbReference type="EMBL" id="KAK2589651.1"/>
    </source>
</evidence>
<comment type="caution">
    <text evidence="1">The sequence shown here is derived from an EMBL/GenBank/DDBJ whole genome shotgun (WGS) entry which is preliminary data.</text>
</comment>
<accession>A0AAJ0CB23</accession>
<protein>
    <submittedName>
        <fullName evidence="1">Uncharacterized protein</fullName>
    </submittedName>
</protein>